<name>A3AIT0_ORYSJ</name>
<dbReference type="Proteomes" id="UP000007752">
    <property type="component" value="Chromosome 3"/>
</dbReference>
<dbReference type="AlphaFoldDB" id="A3AIT0"/>
<organism evidence="2">
    <name type="scientific">Oryza sativa subsp. japonica</name>
    <name type="common">Rice</name>
    <dbReference type="NCBI Taxonomy" id="39947"/>
    <lineage>
        <taxon>Eukaryota</taxon>
        <taxon>Viridiplantae</taxon>
        <taxon>Streptophyta</taxon>
        <taxon>Embryophyta</taxon>
        <taxon>Tracheophyta</taxon>
        <taxon>Spermatophyta</taxon>
        <taxon>Magnoliopsida</taxon>
        <taxon>Liliopsida</taxon>
        <taxon>Poales</taxon>
        <taxon>Poaceae</taxon>
        <taxon>BOP clade</taxon>
        <taxon>Oryzoideae</taxon>
        <taxon>Oryzeae</taxon>
        <taxon>Oryzinae</taxon>
        <taxon>Oryza</taxon>
        <taxon>Oryza sativa</taxon>
    </lineage>
</organism>
<evidence type="ECO:0000313" key="2">
    <source>
        <dbReference type="EMBL" id="EAZ27219.1"/>
    </source>
</evidence>
<reference evidence="2" key="1">
    <citation type="journal article" date="2005" name="PLoS Biol.">
        <title>The genomes of Oryza sativa: a history of duplications.</title>
        <authorList>
            <person name="Yu J."/>
            <person name="Wang J."/>
            <person name="Lin W."/>
            <person name="Li S."/>
            <person name="Li H."/>
            <person name="Zhou J."/>
            <person name="Ni P."/>
            <person name="Dong W."/>
            <person name="Hu S."/>
            <person name="Zeng C."/>
            <person name="Zhang J."/>
            <person name="Zhang Y."/>
            <person name="Li R."/>
            <person name="Xu Z."/>
            <person name="Li S."/>
            <person name="Li X."/>
            <person name="Zheng H."/>
            <person name="Cong L."/>
            <person name="Lin L."/>
            <person name="Yin J."/>
            <person name="Geng J."/>
            <person name="Li G."/>
            <person name="Shi J."/>
            <person name="Liu J."/>
            <person name="Lv H."/>
            <person name="Li J."/>
            <person name="Wang J."/>
            <person name="Deng Y."/>
            <person name="Ran L."/>
            <person name="Shi X."/>
            <person name="Wang X."/>
            <person name="Wu Q."/>
            <person name="Li C."/>
            <person name="Ren X."/>
            <person name="Wang J."/>
            <person name="Wang X."/>
            <person name="Li D."/>
            <person name="Liu D."/>
            <person name="Zhang X."/>
            <person name="Ji Z."/>
            <person name="Zhao W."/>
            <person name="Sun Y."/>
            <person name="Zhang Z."/>
            <person name="Bao J."/>
            <person name="Han Y."/>
            <person name="Dong L."/>
            <person name="Ji J."/>
            <person name="Chen P."/>
            <person name="Wu S."/>
            <person name="Liu J."/>
            <person name="Xiao Y."/>
            <person name="Bu D."/>
            <person name="Tan J."/>
            <person name="Yang L."/>
            <person name="Ye C."/>
            <person name="Zhang J."/>
            <person name="Xu J."/>
            <person name="Zhou Y."/>
            <person name="Yu Y."/>
            <person name="Zhang B."/>
            <person name="Zhuang S."/>
            <person name="Wei H."/>
            <person name="Liu B."/>
            <person name="Lei M."/>
            <person name="Yu H."/>
            <person name="Li Y."/>
            <person name="Xu H."/>
            <person name="Wei S."/>
            <person name="He X."/>
            <person name="Fang L."/>
            <person name="Zhang Z."/>
            <person name="Zhang Y."/>
            <person name="Huang X."/>
            <person name="Su Z."/>
            <person name="Tong W."/>
            <person name="Li J."/>
            <person name="Tong Z."/>
            <person name="Li S."/>
            <person name="Ye J."/>
            <person name="Wang L."/>
            <person name="Fang L."/>
            <person name="Lei T."/>
            <person name="Chen C."/>
            <person name="Chen H."/>
            <person name="Xu Z."/>
            <person name="Li H."/>
            <person name="Huang H."/>
            <person name="Zhang F."/>
            <person name="Xu H."/>
            <person name="Li N."/>
            <person name="Zhao C."/>
            <person name="Li S."/>
            <person name="Dong L."/>
            <person name="Huang Y."/>
            <person name="Li L."/>
            <person name="Xi Y."/>
            <person name="Qi Q."/>
            <person name="Li W."/>
            <person name="Zhang B."/>
            <person name="Hu W."/>
            <person name="Zhang Y."/>
            <person name="Tian X."/>
            <person name="Jiao Y."/>
            <person name="Liang X."/>
            <person name="Jin J."/>
            <person name="Gao L."/>
            <person name="Zheng W."/>
            <person name="Hao B."/>
            <person name="Liu S."/>
            <person name="Wang W."/>
            <person name="Yuan L."/>
            <person name="Cao M."/>
            <person name="McDermott J."/>
            <person name="Samudrala R."/>
            <person name="Wang J."/>
            <person name="Wong G.K."/>
            <person name="Yang H."/>
        </authorList>
    </citation>
    <scope>NUCLEOTIDE SEQUENCE [LARGE SCALE GENOMIC DNA]</scope>
</reference>
<reference evidence="2" key="2">
    <citation type="submission" date="2008-12" db="EMBL/GenBank/DDBJ databases">
        <title>Improved gene annotation of the rice (Oryza sativa) genomes.</title>
        <authorList>
            <person name="Wang J."/>
            <person name="Li R."/>
            <person name="Fan W."/>
            <person name="Huang Q."/>
            <person name="Zhang J."/>
            <person name="Zhou Y."/>
            <person name="Hu Y."/>
            <person name="Zi S."/>
            <person name="Li J."/>
            <person name="Ni P."/>
            <person name="Zheng H."/>
            <person name="Zhang Y."/>
            <person name="Zhao M."/>
            <person name="Hao Q."/>
            <person name="McDermott J."/>
            <person name="Samudrala R."/>
            <person name="Kristiansen K."/>
            <person name="Wong G.K.-S."/>
        </authorList>
    </citation>
    <scope>NUCLEOTIDE SEQUENCE</scope>
</reference>
<gene>
    <name evidence="2" type="ORF">OsJ_11158</name>
</gene>
<evidence type="ECO:0000256" key="1">
    <source>
        <dbReference type="SAM" id="MobiDB-lite"/>
    </source>
</evidence>
<sequence length="122" mass="12756">MEPGGSGARLEAGIPPRLLDESENWCVASRPARETTTTNKKKKKKKKARGATEAGRHDGTKLRGGFRFPVRTPGSGPGPTRQPDIPGGERSRVIPAGGVAPHVGPDDDDCHFGGAGAALKTH</sequence>
<feature type="compositionally biased region" description="Basic residues" evidence="1">
    <location>
        <begin position="39"/>
        <end position="49"/>
    </location>
</feature>
<protein>
    <submittedName>
        <fullName evidence="2">Uncharacterized protein</fullName>
    </submittedName>
</protein>
<feature type="region of interest" description="Disordered" evidence="1">
    <location>
        <begin position="1"/>
        <end position="20"/>
    </location>
</feature>
<proteinExistence type="predicted"/>
<feature type="region of interest" description="Disordered" evidence="1">
    <location>
        <begin position="28"/>
        <end position="122"/>
    </location>
</feature>
<dbReference type="EMBL" id="CM000140">
    <property type="protein sequence ID" value="EAZ27219.1"/>
    <property type="molecule type" value="Genomic_DNA"/>
</dbReference>
<accession>A3AIT0</accession>